<evidence type="ECO:0000256" key="2">
    <source>
        <dbReference type="ARBA" id="ARBA00022801"/>
    </source>
</evidence>
<dbReference type="InterPro" id="IPR050565">
    <property type="entry name" value="LYPA1-2/EST-like"/>
</dbReference>
<organism evidence="5 6">
    <name type="scientific">Halobiforma nitratireducens JCM 10879</name>
    <dbReference type="NCBI Taxonomy" id="1227454"/>
    <lineage>
        <taxon>Archaea</taxon>
        <taxon>Methanobacteriati</taxon>
        <taxon>Methanobacteriota</taxon>
        <taxon>Stenosarchaea group</taxon>
        <taxon>Halobacteria</taxon>
        <taxon>Halobacteriales</taxon>
        <taxon>Natrialbaceae</taxon>
        <taxon>Halobiforma</taxon>
    </lineage>
</organism>
<proteinExistence type="inferred from homology"/>
<dbReference type="PANTHER" id="PTHR10655">
    <property type="entry name" value="LYSOPHOSPHOLIPASE-RELATED"/>
    <property type="match status" value="1"/>
</dbReference>
<dbReference type="Gene3D" id="3.40.50.1820">
    <property type="entry name" value="alpha/beta hydrolase"/>
    <property type="match status" value="1"/>
</dbReference>
<sequence>MSRRGRREGPGSGHQGEDPHGDQPLVSAGTELEDAEAAVVLVHGRGATARSIIGMADEIHQAGVAFLAPQAAANTWYPNSFLEPVEHNEPGRTSGLKAVENAIGEADDAGIPAERVLVLGFSQGACLASEFVARNPRRYGGLAALSGGLIGDELEDTEAYAREGSLEGTPAFLGCSDSDPHIPETRVHETADVLEGLDADVTTRIYEGMGHGVNRDELAAVSELVASLLEDE</sequence>
<evidence type="ECO:0000256" key="1">
    <source>
        <dbReference type="ARBA" id="ARBA00006499"/>
    </source>
</evidence>
<comment type="similarity">
    <text evidence="1">Belongs to the AB hydrolase superfamily. AB hydrolase 2 family.</text>
</comment>
<keyword evidence="6" id="KW-1185">Reference proteome</keyword>
<dbReference type="AlphaFoldDB" id="M0M4E6"/>
<evidence type="ECO:0000313" key="5">
    <source>
        <dbReference type="EMBL" id="EMA40551.1"/>
    </source>
</evidence>
<evidence type="ECO:0000256" key="3">
    <source>
        <dbReference type="SAM" id="MobiDB-lite"/>
    </source>
</evidence>
<dbReference type="STRING" id="1227454.C446_07212"/>
<feature type="domain" description="Phospholipase/carboxylesterase/thioesterase" evidence="4">
    <location>
        <begin position="34"/>
        <end position="226"/>
    </location>
</feature>
<dbReference type="GO" id="GO:0016787">
    <property type="term" value="F:hydrolase activity"/>
    <property type="evidence" value="ECO:0007669"/>
    <property type="project" value="UniProtKB-KW"/>
</dbReference>
<name>M0M4E6_9EURY</name>
<dbReference type="SUPFAM" id="SSF53474">
    <property type="entry name" value="alpha/beta-Hydrolases"/>
    <property type="match status" value="1"/>
</dbReference>
<dbReference type="EMBL" id="AOMA01000071">
    <property type="protein sequence ID" value="EMA40551.1"/>
    <property type="molecule type" value="Genomic_DNA"/>
</dbReference>
<dbReference type="PANTHER" id="PTHR10655:SF17">
    <property type="entry name" value="LYSOPHOSPHOLIPASE-LIKE PROTEIN 1"/>
    <property type="match status" value="1"/>
</dbReference>
<dbReference type="Proteomes" id="UP000011607">
    <property type="component" value="Unassembled WGS sequence"/>
</dbReference>
<reference evidence="5 6" key="1">
    <citation type="journal article" date="2014" name="PLoS Genet.">
        <title>Phylogenetically driven sequencing of extremely halophilic archaea reveals strategies for static and dynamic osmo-response.</title>
        <authorList>
            <person name="Becker E.A."/>
            <person name="Seitzer P.M."/>
            <person name="Tritt A."/>
            <person name="Larsen D."/>
            <person name="Krusor M."/>
            <person name="Yao A.I."/>
            <person name="Wu D."/>
            <person name="Madern D."/>
            <person name="Eisen J.A."/>
            <person name="Darling A.E."/>
            <person name="Facciotti M.T."/>
        </authorList>
    </citation>
    <scope>NUCLEOTIDE SEQUENCE [LARGE SCALE GENOMIC DNA]</scope>
    <source>
        <strain evidence="5 6">JCM 10879</strain>
    </source>
</reference>
<dbReference type="OrthoDB" id="203477at2157"/>
<dbReference type="PATRIC" id="fig|1227454.3.peg.1450"/>
<dbReference type="RefSeq" id="WP_006672382.1">
    <property type="nucleotide sequence ID" value="NZ_AOMA01000071.1"/>
</dbReference>
<dbReference type="InterPro" id="IPR003140">
    <property type="entry name" value="PLipase/COase/thioEstase"/>
</dbReference>
<evidence type="ECO:0000259" key="4">
    <source>
        <dbReference type="Pfam" id="PF02230"/>
    </source>
</evidence>
<gene>
    <name evidence="5" type="ORF">C446_07212</name>
</gene>
<dbReference type="InterPro" id="IPR029058">
    <property type="entry name" value="AB_hydrolase_fold"/>
</dbReference>
<accession>M0M4E6</accession>
<dbReference type="Pfam" id="PF02230">
    <property type="entry name" value="Abhydrolase_2"/>
    <property type="match status" value="1"/>
</dbReference>
<feature type="region of interest" description="Disordered" evidence="3">
    <location>
        <begin position="1"/>
        <end position="26"/>
    </location>
</feature>
<comment type="caution">
    <text evidence="5">The sequence shown here is derived from an EMBL/GenBank/DDBJ whole genome shotgun (WGS) entry which is preliminary data.</text>
</comment>
<protein>
    <submittedName>
        <fullName evidence="5">Phospholipase/carboxylesterase</fullName>
    </submittedName>
</protein>
<evidence type="ECO:0000313" key="6">
    <source>
        <dbReference type="Proteomes" id="UP000011607"/>
    </source>
</evidence>
<dbReference type="eggNOG" id="arCOG06256">
    <property type="taxonomic scope" value="Archaea"/>
</dbReference>
<keyword evidence="2" id="KW-0378">Hydrolase</keyword>